<dbReference type="AlphaFoldDB" id="A0A848EGY5"/>
<dbReference type="SUPFAM" id="SSF50956">
    <property type="entry name" value="Thermostable phytase (3-phytase)"/>
    <property type="match status" value="1"/>
</dbReference>
<name>A0A848EGY5_9PROT</name>
<dbReference type="EMBL" id="JABBKX010000005">
    <property type="protein sequence ID" value="NMJ42700.1"/>
    <property type="molecule type" value="Genomic_DNA"/>
</dbReference>
<dbReference type="RefSeq" id="WP_170054930.1">
    <property type="nucleotide sequence ID" value="NZ_JABBKX010000005.1"/>
</dbReference>
<evidence type="ECO:0000313" key="3">
    <source>
        <dbReference type="Proteomes" id="UP000548582"/>
    </source>
</evidence>
<dbReference type="InterPro" id="IPR014567">
    <property type="entry name" value="UCP031900"/>
</dbReference>
<comment type="caution">
    <text evidence="2">The sequence shown here is derived from an EMBL/GenBank/DDBJ whole genome shotgun (WGS) entry which is preliminary data.</text>
</comment>
<keyword evidence="3" id="KW-1185">Reference proteome</keyword>
<evidence type="ECO:0000313" key="2">
    <source>
        <dbReference type="EMBL" id="NMJ42700.1"/>
    </source>
</evidence>
<protein>
    <submittedName>
        <fullName evidence="2">Esterase-like activity of phytase family protein</fullName>
    </submittedName>
</protein>
<dbReference type="InterPro" id="IPR027372">
    <property type="entry name" value="Phytase-like_dom"/>
</dbReference>
<dbReference type="PROSITE" id="PS51257">
    <property type="entry name" value="PROKAR_LIPOPROTEIN"/>
    <property type="match status" value="1"/>
</dbReference>
<feature type="domain" description="Phytase-like" evidence="1">
    <location>
        <begin position="69"/>
        <end position="313"/>
    </location>
</feature>
<organism evidence="2 3">
    <name type="scientific">Neoroseomonas marina</name>
    <dbReference type="NCBI Taxonomy" id="1232220"/>
    <lineage>
        <taxon>Bacteria</taxon>
        <taxon>Pseudomonadati</taxon>
        <taxon>Pseudomonadota</taxon>
        <taxon>Alphaproteobacteria</taxon>
        <taxon>Acetobacterales</taxon>
        <taxon>Acetobacteraceae</taxon>
        <taxon>Neoroseomonas</taxon>
    </lineage>
</organism>
<dbReference type="Pfam" id="PF13449">
    <property type="entry name" value="Phytase-like"/>
    <property type="match status" value="1"/>
</dbReference>
<dbReference type="Proteomes" id="UP000548582">
    <property type="component" value="Unassembled WGS sequence"/>
</dbReference>
<gene>
    <name evidence="2" type="ORF">GWK16_15740</name>
</gene>
<proteinExistence type="predicted"/>
<dbReference type="PIRSF" id="PIRSF031900">
    <property type="entry name" value="UCP031900"/>
    <property type="match status" value="1"/>
</dbReference>
<accession>A0A848EGY5</accession>
<evidence type="ECO:0000259" key="1">
    <source>
        <dbReference type="Pfam" id="PF13449"/>
    </source>
</evidence>
<sequence length="329" mass="34571">MAARGGGTRAGSRLTTRRGLLAAGALLASCGNAPRPASGAGTPLPPMPLDGPLRSLGGFEIDARRLGAGSLSGIHLDGDLVATMVDDRSRWARARIVLRDGVAQALEPIASGPLGDGAGRPLPRGYAGDAEAIARLPDGTWLVAYERWHRIRAYRRLDGPGAYVEAPPGLDRAPGNGGLEALTVLADGRLLAITEDLQVSGRPELRRAWIGRPGAWLPIAWRPAQPYVPVDAAGLPDGGALVLERRFSLLGGFGARLVRVTPAAIAAIGREGVLEGAEILRLDGAPLPAENWEGVGVARHEGRTIVALVTDDNESVLQRLLMLLFELRD</sequence>
<reference evidence="2 3" key="1">
    <citation type="submission" date="2020-03" db="EMBL/GenBank/DDBJ databases">
        <authorList>
            <person name="Sun Q."/>
        </authorList>
    </citation>
    <scope>NUCLEOTIDE SEQUENCE [LARGE SCALE GENOMIC DNA]</scope>
    <source>
        <strain evidence="2 3">JC162</strain>
    </source>
</reference>